<proteinExistence type="predicted"/>
<comment type="caution">
    <text evidence="1">The sequence shown here is derived from an EMBL/GenBank/DDBJ whole genome shotgun (WGS) entry which is preliminary data.</text>
</comment>
<dbReference type="AlphaFoldDB" id="A0AAV5M8N1"/>
<gene>
    <name evidence="1" type="ORF">SLEP1_g53186</name>
</gene>
<name>A0AAV5M8N1_9ROSI</name>
<evidence type="ECO:0000313" key="1">
    <source>
        <dbReference type="EMBL" id="GKV46180.1"/>
    </source>
</evidence>
<dbReference type="EMBL" id="BPVZ01000204">
    <property type="protein sequence ID" value="GKV46180.1"/>
    <property type="molecule type" value="Genomic_DNA"/>
</dbReference>
<accession>A0AAV5M8N1</accession>
<organism evidence="1 2">
    <name type="scientific">Rubroshorea leprosula</name>
    <dbReference type="NCBI Taxonomy" id="152421"/>
    <lineage>
        <taxon>Eukaryota</taxon>
        <taxon>Viridiplantae</taxon>
        <taxon>Streptophyta</taxon>
        <taxon>Embryophyta</taxon>
        <taxon>Tracheophyta</taxon>
        <taxon>Spermatophyta</taxon>
        <taxon>Magnoliopsida</taxon>
        <taxon>eudicotyledons</taxon>
        <taxon>Gunneridae</taxon>
        <taxon>Pentapetalae</taxon>
        <taxon>rosids</taxon>
        <taxon>malvids</taxon>
        <taxon>Malvales</taxon>
        <taxon>Dipterocarpaceae</taxon>
        <taxon>Rubroshorea</taxon>
    </lineage>
</organism>
<dbReference type="Proteomes" id="UP001054252">
    <property type="component" value="Unassembled WGS sequence"/>
</dbReference>
<reference evidence="1 2" key="1">
    <citation type="journal article" date="2021" name="Commun. Biol.">
        <title>The genome of Shorea leprosula (Dipterocarpaceae) highlights the ecological relevance of drought in aseasonal tropical rainforests.</title>
        <authorList>
            <person name="Ng K.K.S."/>
            <person name="Kobayashi M.J."/>
            <person name="Fawcett J.A."/>
            <person name="Hatakeyama M."/>
            <person name="Paape T."/>
            <person name="Ng C.H."/>
            <person name="Ang C.C."/>
            <person name="Tnah L.H."/>
            <person name="Lee C.T."/>
            <person name="Nishiyama T."/>
            <person name="Sese J."/>
            <person name="O'Brien M.J."/>
            <person name="Copetti D."/>
            <person name="Mohd Noor M.I."/>
            <person name="Ong R.C."/>
            <person name="Putra M."/>
            <person name="Sireger I.Z."/>
            <person name="Indrioko S."/>
            <person name="Kosugi Y."/>
            <person name="Izuno A."/>
            <person name="Isagi Y."/>
            <person name="Lee S.L."/>
            <person name="Shimizu K.K."/>
        </authorList>
    </citation>
    <scope>NUCLEOTIDE SEQUENCE [LARGE SCALE GENOMIC DNA]</scope>
    <source>
        <strain evidence="1">214</strain>
    </source>
</reference>
<keyword evidence="2" id="KW-1185">Reference proteome</keyword>
<protein>
    <submittedName>
        <fullName evidence="1">Uncharacterized protein</fullName>
    </submittedName>
</protein>
<sequence>MFQGRNGDTKHRGQNRENNLFEQRTKYFVCKMTKNPSLIDLSKKETLEGKLGKGELV</sequence>
<evidence type="ECO:0000313" key="2">
    <source>
        <dbReference type="Proteomes" id="UP001054252"/>
    </source>
</evidence>